<dbReference type="GO" id="GO:0034477">
    <property type="term" value="P:U6 snRNA 3'-end processing"/>
    <property type="evidence" value="ECO:0007669"/>
    <property type="project" value="UniProtKB-UniRule"/>
</dbReference>
<evidence type="ECO:0000256" key="1">
    <source>
        <dbReference type="ARBA" id="ARBA00022722"/>
    </source>
</evidence>
<keyword evidence="1 5" id="KW-0540">Nuclease</keyword>
<dbReference type="PANTHER" id="PTHR13522:SF3">
    <property type="entry name" value="U6 SNRNA PHOSPHODIESTERASE 1"/>
    <property type="match status" value="1"/>
</dbReference>
<dbReference type="Proteomes" id="UP000799750">
    <property type="component" value="Unassembled WGS sequence"/>
</dbReference>
<keyword evidence="2 5" id="KW-0378">Hydrolase</keyword>
<keyword evidence="8" id="KW-1185">Reference proteome</keyword>
<feature type="compositionally biased region" description="Basic and acidic residues" evidence="6">
    <location>
        <begin position="231"/>
        <end position="241"/>
    </location>
</feature>
<dbReference type="AlphaFoldDB" id="A0A6A6R2V0"/>
<feature type="compositionally biased region" description="Basic residues" evidence="6">
    <location>
        <begin position="242"/>
        <end position="253"/>
    </location>
</feature>
<accession>A0A6A6R2V0</accession>
<evidence type="ECO:0000313" key="7">
    <source>
        <dbReference type="EMBL" id="KAF2498614.1"/>
    </source>
</evidence>
<feature type="active site" description="Proton donor/acceptor" evidence="5">
    <location>
        <position position="271"/>
    </location>
</feature>
<evidence type="ECO:0000313" key="8">
    <source>
        <dbReference type="Proteomes" id="UP000799750"/>
    </source>
</evidence>
<dbReference type="GO" id="GO:0005634">
    <property type="term" value="C:nucleus"/>
    <property type="evidence" value="ECO:0007669"/>
    <property type="project" value="UniProtKB-SubCell"/>
</dbReference>
<protein>
    <recommendedName>
        <fullName evidence="5">U6 snRNA phosphodiesterase</fullName>
        <ecNumber evidence="5">3.1.4.-</ecNumber>
    </recommendedName>
</protein>
<gene>
    <name evidence="5" type="primary">USB1</name>
    <name evidence="7" type="ORF">BU16DRAFT_524703</name>
</gene>
<evidence type="ECO:0000256" key="2">
    <source>
        <dbReference type="ARBA" id="ARBA00022801"/>
    </source>
</evidence>
<name>A0A6A6R2V0_9PEZI</name>
<dbReference type="Pfam" id="PF09749">
    <property type="entry name" value="HVSL"/>
    <property type="match status" value="1"/>
</dbReference>
<comment type="function">
    <text evidence="5">Phosphodiesterase responsible for the U6 snRNA 3' end processing. Acts as an exoribonuclease (RNase) responsible for trimming the poly(U) tract of the last nucleotides in the pre-U6 snRNA molecule, leading to the formation of mature U6 snRNA.</text>
</comment>
<evidence type="ECO:0000256" key="6">
    <source>
        <dbReference type="SAM" id="MobiDB-lite"/>
    </source>
</evidence>
<sequence length="340" mass="37744">MPLVNYSDSEDESNGTPADLQHQNDTNALKRTRDEAEAPSELPPLPSAFYDLYATDTRRSTRDDSSLHGGRKRAIPHKEGNWLTHVYLEWHPTLTESTTLSTLISLVQKAEHAQELSDSDPGIHSSLLSPLGTPLPLHISLSRSLVLVATQRESLLATLTTNIRKAAVRPFDTEATALKWVPNYERTRWFLVLGLAQPEGDELNKLLDACNATAVEFRQPELYSGSGSSENIKDEIENAEGRKHRKKRRRSRRSTSSTKVEAPQDRSEAFHISIAWTLEDPGTAYTDLLQGPDVEAFLDKEVRAMKVRLEGVKVKIGNAVSLVPLAPAKKLDDSHGMLGL</sequence>
<dbReference type="HAMAP" id="MF_03040">
    <property type="entry name" value="USB1"/>
    <property type="match status" value="1"/>
</dbReference>
<feature type="region of interest" description="Disordered" evidence="6">
    <location>
        <begin position="223"/>
        <end position="265"/>
    </location>
</feature>
<dbReference type="EC" id="3.1.4.-" evidence="5"/>
<evidence type="ECO:0000256" key="4">
    <source>
        <dbReference type="ARBA" id="ARBA00023242"/>
    </source>
</evidence>
<dbReference type="EMBL" id="MU004185">
    <property type="protein sequence ID" value="KAF2498614.1"/>
    <property type="molecule type" value="Genomic_DNA"/>
</dbReference>
<dbReference type="GO" id="GO:0016829">
    <property type="term" value="F:lyase activity"/>
    <property type="evidence" value="ECO:0007669"/>
    <property type="project" value="UniProtKB-KW"/>
</dbReference>
<feature type="active site" description="Proton donor/acceptor" evidence="5">
    <location>
        <position position="138"/>
    </location>
</feature>
<dbReference type="Gene3D" id="3.90.1140.10">
    <property type="entry name" value="Cyclic phosphodiesterase"/>
    <property type="match status" value="1"/>
</dbReference>
<proteinExistence type="inferred from homology"/>
<evidence type="ECO:0000256" key="5">
    <source>
        <dbReference type="HAMAP-Rule" id="MF_03040"/>
    </source>
</evidence>
<comment type="subcellular location">
    <subcellularLocation>
        <location evidence="5">Nucleus</location>
    </subcellularLocation>
</comment>
<dbReference type="GO" id="GO:1990838">
    <property type="term" value="F:poly(U)-specific exoribonuclease activity, producing 3' uridine cyclic phosphate ends"/>
    <property type="evidence" value="ECO:0007669"/>
    <property type="project" value="UniProtKB-UniRule"/>
</dbReference>
<comment type="similarity">
    <text evidence="5">Belongs to the 2H phosphoesterase superfamily. USB1 family.</text>
</comment>
<dbReference type="PANTHER" id="PTHR13522">
    <property type="entry name" value="U6 SNRNA PHOSPHODIESTERASE 1"/>
    <property type="match status" value="1"/>
</dbReference>
<evidence type="ECO:0000256" key="3">
    <source>
        <dbReference type="ARBA" id="ARBA00023239"/>
    </source>
</evidence>
<reference evidence="7" key="1">
    <citation type="journal article" date="2020" name="Stud. Mycol.">
        <title>101 Dothideomycetes genomes: a test case for predicting lifestyles and emergence of pathogens.</title>
        <authorList>
            <person name="Haridas S."/>
            <person name="Albert R."/>
            <person name="Binder M."/>
            <person name="Bloem J."/>
            <person name="Labutti K."/>
            <person name="Salamov A."/>
            <person name="Andreopoulos B."/>
            <person name="Baker S."/>
            <person name="Barry K."/>
            <person name="Bills G."/>
            <person name="Bluhm B."/>
            <person name="Cannon C."/>
            <person name="Castanera R."/>
            <person name="Culley D."/>
            <person name="Daum C."/>
            <person name="Ezra D."/>
            <person name="Gonzalez J."/>
            <person name="Henrissat B."/>
            <person name="Kuo A."/>
            <person name="Liang C."/>
            <person name="Lipzen A."/>
            <person name="Lutzoni F."/>
            <person name="Magnuson J."/>
            <person name="Mondo S."/>
            <person name="Nolan M."/>
            <person name="Ohm R."/>
            <person name="Pangilinan J."/>
            <person name="Park H.-J."/>
            <person name="Ramirez L."/>
            <person name="Alfaro M."/>
            <person name="Sun H."/>
            <person name="Tritt A."/>
            <person name="Yoshinaga Y."/>
            <person name="Zwiers L.-H."/>
            <person name="Turgeon B."/>
            <person name="Goodwin S."/>
            <person name="Spatafora J."/>
            <person name="Crous P."/>
            <person name="Grigoriev I."/>
        </authorList>
    </citation>
    <scope>NUCLEOTIDE SEQUENCE</scope>
    <source>
        <strain evidence="7">CBS 269.34</strain>
    </source>
</reference>
<dbReference type="InterPro" id="IPR027521">
    <property type="entry name" value="Usb1"/>
</dbReference>
<feature type="region of interest" description="Disordered" evidence="6">
    <location>
        <begin position="1"/>
        <end position="48"/>
    </location>
</feature>
<keyword evidence="3" id="KW-0456">Lyase</keyword>
<dbReference type="OrthoDB" id="49151at2759"/>
<keyword evidence="4 5" id="KW-0539">Nucleus</keyword>
<organism evidence="7 8">
    <name type="scientific">Lophium mytilinum</name>
    <dbReference type="NCBI Taxonomy" id="390894"/>
    <lineage>
        <taxon>Eukaryota</taxon>
        <taxon>Fungi</taxon>
        <taxon>Dikarya</taxon>
        <taxon>Ascomycota</taxon>
        <taxon>Pezizomycotina</taxon>
        <taxon>Dothideomycetes</taxon>
        <taxon>Pleosporomycetidae</taxon>
        <taxon>Mytilinidiales</taxon>
        <taxon>Mytilinidiaceae</taxon>
        <taxon>Lophium</taxon>
    </lineage>
</organism>